<dbReference type="InterPro" id="IPR001752">
    <property type="entry name" value="Kinesin_motor_dom"/>
</dbReference>
<dbReference type="GO" id="GO:0003777">
    <property type="term" value="F:microtubule motor activity"/>
    <property type="evidence" value="ECO:0007669"/>
    <property type="project" value="InterPro"/>
</dbReference>
<feature type="region of interest" description="Disordered" evidence="7">
    <location>
        <begin position="796"/>
        <end position="872"/>
    </location>
</feature>
<evidence type="ECO:0000256" key="1">
    <source>
        <dbReference type="ARBA" id="ARBA00022701"/>
    </source>
</evidence>
<dbReference type="Proteomes" id="UP000191285">
    <property type="component" value="Unassembled WGS sequence"/>
</dbReference>
<evidence type="ECO:0000313" key="9">
    <source>
        <dbReference type="EMBL" id="OQE19963.1"/>
    </source>
</evidence>
<protein>
    <recommendedName>
        <fullName evidence="8">Kinesin motor domain-containing protein</fullName>
    </recommendedName>
</protein>
<dbReference type="PANTHER" id="PTHR24115:SF1008">
    <property type="entry name" value="KINESIN-LIKE PROTEIN SUBITO"/>
    <property type="match status" value="1"/>
</dbReference>
<evidence type="ECO:0000256" key="5">
    <source>
        <dbReference type="PROSITE-ProRule" id="PRU00283"/>
    </source>
</evidence>
<feature type="compositionally biased region" description="Polar residues" evidence="7">
    <location>
        <begin position="263"/>
        <end position="274"/>
    </location>
</feature>
<evidence type="ECO:0000256" key="6">
    <source>
        <dbReference type="SAM" id="Coils"/>
    </source>
</evidence>
<dbReference type="Pfam" id="PF00225">
    <property type="entry name" value="Kinesin"/>
    <property type="match status" value="2"/>
</dbReference>
<dbReference type="Gene3D" id="3.40.850.10">
    <property type="entry name" value="Kinesin motor domain"/>
    <property type="match status" value="2"/>
</dbReference>
<gene>
    <name evidence="9" type="ORF">PENSTE_c014G10269</name>
</gene>
<dbReference type="InterPro" id="IPR027417">
    <property type="entry name" value="P-loop_NTPase"/>
</dbReference>
<keyword evidence="6" id="KW-0175">Coiled coil</keyword>
<reference evidence="10" key="1">
    <citation type="journal article" date="2017" name="Nat. Microbiol.">
        <title>Global analysis of biosynthetic gene clusters reveals vast potential of secondary metabolite production in Penicillium species.</title>
        <authorList>
            <person name="Nielsen J.C."/>
            <person name="Grijseels S."/>
            <person name="Prigent S."/>
            <person name="Ji B."/>
            <person name="Dainat J."/>
            <person name="Nielsen K.F."/>
            <person name="Frisvad J.C."/>
            <person name="Workman M."/>
            <person name="Nielsen J."/>
        </authorList>
    </citation>
    <scope>NUCLEOTIDE SEQUENCE [LARGE SCALE GENOMIC DNA]</scope>
    <source>
        <strain evidence="10">IBT 24891</strain>
    </source>
</reference>
<dbReference type="InterPro" id="IPR027640">
    <property type="entry name" value="Kinesin-like_fam"/>
</dbReference>
<comment type="similarity">
    <text evidence="5">Belongs to the TRAFAC class myosin-kinesin ATPase superfamily. Kinesin family.</text>
</comment>
<comment type="caution">
    <text evidence="9">The sequence shown here is derived from an EMBL/GenBank/DDBJ whole genome shotgun (WGS) entry which is preliminary data.</text>
</comment>
<feature type="coiled-coil region" evidence="6">
    <location>
        <begin position="662"/>
        <end position="710"/>
    </location>
</feature>
<feature type="region of interest" description="Disordered" evidence="7">
    <location>
        <begin position="236"/>
        <end position="275"/>
    </location>
</feature>
<keyword evidence="4 5" id="KW-0505">Motor protein</keyword>
<dbReference type="EMBL" id="MLKD01000014">
    <property type="protein sequence ID" value="OQE19963.1"/>
    <property type="molecule type" value="Genomic_DNA"/>
</dbReference>
<evidence type="ECO:0000256" key="2">
    <source>
        <dbReference type="ARBA" id="ARBA00022741"/>
    </source>
</evidence>
<dbReference type="GO" id="GO:0005634">
    <property type="term" value="C:nucleus"/>
    <property type="evidence" value="ECO:0007669"/>
    <property type="project" value="TreeGrafter"/>
</dbReference>
<proteinExistence type="inferred from homology"/>
<dbReference type="SMART" id="SM00129">
    <property type="entry name" value="KISc"/>
    <property type="match status" value="1"/>
</dbReference>
<feature type="region of interest" description="Disordered" evidence="7">
    <location>
        <begin position="287"/>
        <end position="341"/>
    </location>
</feature>
<dbReference type="STRING" id="303698.A0A1V6T2H2"/>
<sequence>MVAGPTHTIPEIEVTVEICGRPTPTWRGLDFANVNSIDEPPLFLLWIHPDSIANMSSKQPQTSLFQVYLRLRPPIAQKFDEADRFLAVEPPESSQDGAAIVAPAPTHITLQPPTDSRKRAVEKFGFTKVFEENASQLDVFHDTGMESMIRGVLKESRDGLVATLGVTGSGKSHTILGSKSQRGITQMALDVIFRSLEPTVKTEDGSISPMMLASLAAADSSEAQLFAAQTFLEAVYGDPNSDRGRNSRAPTPMSPSRAHTPLTVRSPNTLTSPGEFSPLYAPLGYGFPKSPTCPPGESLGKADPTPKSSPIRKDRPGLSPQSSKPFGGIAHGTSNPLPFTRPNIQEERLAKSRLYVFKEPTPALAFPRRQPRDRAIPSPRLPDVSHLAVDMNANSDYVVLVSMYEVYNDRIFDLLSPSIVPGQGSTMSRGGNTQKDRRRHLLFKPTEGSPDRKVVAGLRKIACSTYEEALAILDVGLTERKVTGTGSNSVSSRSHGFFCLEVKKRVQKRHGETNWVGNTLTVVDLAGSERARNAKTAGATLAEAGKINESLMYLGQCLQMQSNIQDGAKTALVPFRQCKLTELLFSNSFPSSNQMSKGQYPQKAIMVVTADPVGDFNATSQILRYSALAREVTVPRVPSLTGSVVSTTSSHHRSISGRASPNYALAEELERAHAEISRLSNDCHSIAIRLAEEEIARSEMEFRLKASEERCVMIEQEVREECWAEMDDMMEEERRRWQKAWDEQLGHHDEHMDKKIELVSRGFSIYEDPEPSSNDKVNELEFENEQLRRRLAALEREMNSQSPTRKPRSKHPSPNKPSSLLGRESDIENALQRMNQLHLTDNMFSPASPTSPSKKPRKISTRKWDLAPESDI</sequence>
<dbReference type="GO" id="GO:0007018">
    <property type="term" value="P:microtubule-based movement"/>
    <property type="evidence" value="ECO:0007669"/>
    <property type="project" value="InterPro"/>
</dbReference>
<dbReference type="GO" id="GO:0005871">
    <property type="term" value="C:kinesin complex"/>
    <property type="evidence" value="ECO:0007669"/>
    <property type="project" value="TreeGrafter"/>
</dbReference>
<feature type="compositionally biased region" description="Polar residues" evidence="7">
    <location>
        <begin position="832"/>
        <end position="843"/>
    </location>
</feature>
<accession>A0A1V6T2H2</accession>
<evidence type="ECO:0000259" key="8">
    <source>
        <dbReference type="PROSITE" id="PS50067"/>
    </source>
</evidence>
<name>A0A1V6T2H2_9EURO</name>
<organism evidence="9 10">
    <name type="scientific">Penicillium steckii</name>
    <dbReference type="NCBI Taxonomy" id="303698"/>
    <lineage>
        <taxon>Eukaryota</taxon>
        <taxon>Fungi</taxon>
        <taxon>Dikarya</taxon>
        <taxon>Ascomycota</taxon>
        <taxon>Pezizomycotina</taxon>
        <taxon>Eurotiomycetes</taxon>
        <taxon>Eurotiomycetidae</taxon>
        <taxon>Eurotiales</taxon>
        <taxon>Aspergillaceae</taxon>
        <taxon>Penicillium</taxon>
    </lineage>
</organism>
<keyword evidence="10" id="KW-1185">Reference proteome</keyword>
<evidence type="ECO:0000256" key="4">
    <source>
        <dbReference type="ARBA" id="ARBA00023175"/>
    </source>
</evidence>
<keyword evidence="1" id="KW-0493">Microtubule</keyword>
<dbReference type="PANTHER" id="PTHR24115">
    <property type="entry name" value="KINESIN-RELATED"/>
    <property type="match status" value="1"/>
</dbReference>
<dbReference type="AlphaFoldDB" id="A0A1V6T2H2"/>
<dbReference type="GO" id="GO:0016887">
    <property type="term" value="F:ATP hydrolysis activity"/>
    <property type="evidence" value="ECO:0007669"/>
    <property type="project" value="TreeGrafter"/>
</dbReference>
<feature type="domain" description="Kinesin motor" evidence="8">
    <location>
        <begin position="64"/>
        <end position="632"/>
    </location>
</feature>
<dbReference type="SUPFAM" id="SSF52540">
    <property type="entry name" value="P-loop containing nucleoside triphosphate hydrolases"/>
    <property type="match status" value="1"/>
</dbReference>
<dbReference type="OrthoDB" id="123929at2759"/>
<dbReference type="GO" id="GO:0008017">
    <property type="term" value="F:microtubule binding"/>
    <property type="evidence" value="ECO:0007669"/>
    <property type="project" value="InterPro"/>
</dbReference>
<keyword evidence="3 5" id="KW-0067">ATP-binding</keyword>
<dbReference type="InterPro" id="IPR036961">
    <property type="entry name" value="Kinesin_motor_dom_sf"/>
</dbReference>
<dbReference type="FunFam" id="3.40.850.10:FF:000120">
    <property type="entry name" value="Kinesin family protein"/>
    <property type="match status" value="1"/>
</dbReference>
<keyword evidence="2 5" id="KW-0547">Nucleotide-binding</keyword>
<dbReference type="GO" id="GO:0005874">
    <property type="term" value="C:microtubule"/>
    <property type="evidence" value="ECO:0007669"/>
    <property type="project" value="UniProtKB-KW"/>
</dbReference>
<feature type="binding site" evidence="5">
    <location>
        <begin position="165"/>
        <end position="172"/>
    </location>
    <ligand>
        <name>ATP</name>
        <dbReference type="ChEBI" id="CHEBI:30616"/>
    </ligand>
</feature>
<dbReference type="FunFam" id="3.40.850.10:FF:000091">
    <property type="entry name" value="Kinesin family protein"/>
    <property type="match status" value="1"/>
</dbReference>
<dbReference type="GO" id="GO:0005524">
    <property type="term" value="F:ATP binding"/>
    <property type="evidence" value="ECO:0007669"/>
    <property type="project" value="UniProtKB-UniRule"/>
</dbReference>
<dbReference type="PROSITE" id="PS50067">
    <property type="entry name" value="KINESIN_MOTOR_2"/>
    <property type="match status" value="1"/>
</dbReference>
<evidence type="ECO:0000256" key="3">
    <source>
        <dbReference type="ARBA" id="ARBA00022840"/>
    </source>
</evidence>
<evidence type="ECO:0000256" key="7">
    <source>
        <dbReference type="SAM" id="MobiDB-lite"/>
    </source>
</evidence>
<evidence type="ECO:0000313" key="10">
    <source>
        <dbReference type="Proteomes" id="UP000191285"/>
    </source>
</evidence>